<feature type="domain" description="BD-FAE-like" evidence="2">
    <location>
        <begin position="42"/>
        <end position="262"/>
    </location>
</feature>
<proteinExistence type="predicted"/>
<dbReference type="OrthoDB" id="9809549at2"/>
<evidence type="ECO:0000313" key="4">
    <source>
        <dbReference type="Proteomes" id="UP000253676"/>
    </source>
</evidence>
<dbReference type="GO" id="GO:0052689">
    <property type="term" value="F:carboxylic ester hydrolase activity"/>
    <property type="evidence" value="ECO:0007669"/>
    <property type="project" value="TreeGrafter"/>
</dbReference>
<evidence type="ECO:0000259" key="2">
    <source>
        <dbReference type="Pfam" id="PF20434"/>
    </source>
</evidence>
<dbReference type="PANTHER" id="PTHR43265:SF1">
    <property type="entry name" value="ESTERASE ESTD"/>
    <property type="match status" value="1"/>
</dbReference>
<dbReference type="InterPro" id="IPR049492">
    <property type="entry name" value="BD-FAE-like_dom"/>
</dbReference>
<dbReference type="Pfam" id="PF20434">
    <property type="entry name" value="BD-FAE"/>
    <property type="match status" value="1"/>
</dbReference>
<reference evidence="3 4" key="1">
    <citation type="submission" date="2018-07" db="EMBL/GenBank/DDBJ databases">
        <title>Complete genome sequence of Flavobacterium psychrolimnae LMG 22018.</title>
        <authorList>
            <person name="Kim D.-U."/>
        </authorList>
    </citation>
    <scope>NUCLEOTIDE SEQUENCE [LARGE SCALE GENOMIC DNA]</scope>
    <source>
        <strain evidence="3 4">LMG 22018</strain>
    </source>
</reference>
<dbReference type="Gene3D" id="3.40.50.1820">
    <property type="entry name" value="alpha/beta hydrolase"/>
    <property type="match status" value="1"/>
</dbReference>
<organism evidence="3 4">
    <name type="scientific">Flavobacterium psychrolimnae</name>
    <dbReference type="NCBI Taxonomy" id="249351"/>
    <lineage>
        <taxon>Bacteria</taxon>
        <taxon>Pseudomonadati</taxon>
        <taxon>Bacteroidota</taxon>
        <taxon>Flavobacteriia</taxon>
        <taxon>Flavobacteriales</taxon>
        <taxon>Flavobacteriaceae</taxon>
        <taxon>Flavobacterium</taxon>
    </lineage>
</organism>
<comment type="caution">
    <text evidence="3">The sequence shown here is derived from an EMBL/GenBank/DDBJ whole genome shotgun (WGS) entry which is preliminary data.</text>
</comment>
<dbReference type="PANTHER" id="PTHR43265">
    <property type="entry name" value="ESTERASE ESTD"/>
    <property type="match status" value="1"/>
</dbReference>
<dbReference type="AlphaFoldDB" id="A0A366B0T0"/>
<keyword evidence="3" id="KW-0378">Hydrolase</keyword>
<keyword evidence="1" id="KW-0732">Signal</keyword>
<dbReference type="EMBL" id="QNUX01000007">
    <property type="protein sequence ID" value="RBN50263.1"/>
    <property type="molecule type" value="Genomic_DNA"/>
</dbReference>
<feature type="signal peptide" evidence="1">
    <location>
        <begin position="1"/>
        <end position="18"/>
    </location>
</feature>
<gene>
    <name evidence="3" type="ORF">DR980_09080</name>
</gene>
<dbReference type="SUPFAM" id="SSF53474">
    <property type="entry name" value="alpha/beta-Hydrolases"/>
    <property type="match status" value="1"/>
</dbReference>
<name>A0A366B0T0_9FLAO</name>
<keyword evidence="4" id="KW-1185">Reference proteome</keyword>
<dbReference type="RefSeq" id="WP_113635270.1">
    <property type="nucleotide sequence ID" value="NZ_QNUX01000007.1"/>
</dbReference>
<protein>
    <submittedName>
        <fullName evidence="3">Alpha/beta hydrolase</fullName>
    </submittedName>
</protein>
<dbReference type="InterPro" id="IPR053145">
    <property type="entry name" value="AB_hydrolase_Est10"/>
</dbReference>
<feature type="chain" id="PRO_5016952077" evidence="1">
    <location>
        <begin position="19"/>
        <end position="315"/>
    </location>
</feature>
<evidence type="ECO:0000313" key="3">
    <source>
        <dbReference type="EMBL" id="RBN50263.1"/>
    </source>
</evidence>
<evidence type="ECO:0000256" key="1">
    <source>
        <dbReference type="SAM" id="SignalP"/>
    </source>
</evidence>
<dbReference type="Proteomes" id="UP000253676">
    <property type="component" value="Unassembled WGS sequence"/>
</dbReference>
<accession>A0A366B0T0</accession>
<sequence>MKKSLLLLLLLFSLFGFSQTESATKSFNKEEIAINPLINGSLYSPLKQNKKTNLVILIAGSGPTDRDGNQKGLTNNSLKYLSEELVKNDIAVFSYDKRIISQVKIGNVNEATLTFDDFITDATAVLMFFKNQKKYNKIIIAGHSEGSLIGMIAAKDKADGFISLAGAARTIDAVLVEQIAKQAPFLKEETQKNLDILKSGKTFELKNPMLASIFRESIQPYMISWIKYNPQMELAKLQMPILIINGTKDIQVSVQEAELLKKAKPEAELVLIENMNHVFKEIKSDDAENMKSYTNPDLPIVPKLKSTIIAFVKSL</sequence>
<dbReference type="InterPro" id="IPR029058">
    <property type="entry name" value="AB_hydrolase_fold"/>
</dbReference>